<protein>
    <submittedName>
        <fullName evidence="1">M1 family metallopeptidase</fullName>
    </submittedName>
</protein>
<feature type="non-terminal residue" evidence="1">
    <location>
        <position position="430"/>
    </location>
</feature>
<dbReference type="AlphaFoldDB" id="A0A937X4X0"/>
<dbReference type="Gene3D" id="1.10.390.10">
    <property type="entry name" value="Neutral Protease Domain 2"/>
    <property type="match status" value="1"/>
</dbReference>
<dbReference type="Proteomes" id="UP000703893">
    <property type="component" value="Unassembled WGS sequence"/>
</dbReference>
<gene>
    <name evidence="1" type="ORF">FJZ00_03850</name>
</gene>
<organism evidence="1 2">
    <name type="scientific">Candidatus Tanganyikabacteria bacterium</name>
    <dbReference type="NCBI Taxonomy" id="2961651"/>
    <lineage>
        <taxon>Bacteria</taxon>
        <taxon>Bacillati</taxon>
        <taxon>Candidatus Sericytochromatia</taxon>
        <taxon>Candidatus Tanganyikabacteria</taxon>
    </lineage>
</organism>
<dbReference type="CDD" id="cd09604">
    <property type="entry name" value="M1_APN_like"/>
    <property type="match status" value="1"/>
</dbReference>
<dbReference type="InterPro" id="IPR027268">
    <property type="entry name" value="Peptidase_M4/M1_CTD_sf"/>
</dbReference>
<sequence length="430" mass="47918">MVSMVTYDIQARLDPATHEVSGYEEVVFANPTDRPLPEIVFQLYPNNFRPGSLYLRQVERQLNVDAFFPKGRDPGWLRVDEAAVDGVPAAFTESEAAGTVALAQPLPPGATASIRLRFATRVPEAFDRFGRFEDSYSLAYWYPRLGVPTPTGWDAPARRTVFQEFHDLRSNFRVRLDVPIGYTVGATGKRVDVAHLPGERKAYTFEARNVNSFAAIADPGLDETVHDAHGVRIHVLTRPDEQRLIQPLVEQSADLLKFFGDLVGPYPYEDLTIVSSLTVPGFGVELPQVVLLDRGNATLNNYLGWLGEFGLLGLNAHEIGHQWFFGILGSDEAASPWLDEGFTSYITQRWLESPRSGAEGRQFYFKGPFDLFNGLHLVPTDREDAYRYSVVEDGQDLAVPLTTGTDGIAAGQFGMWYKRGTAVINMLRLV</sequence>
<accession>A0A937X4X0</accession>
<comment type="caution">
    <text evidence="1">The sequence shown here is derived from an EMBL/GenBank/DDBJ whole genome shotgun (WGS) entry which is preliminary data.</text>
</comment>
<evidence type="ECO:0000313" key="1">
    <source>
        <dbReference type="EMBL" id="MBM3274260.1"/>
    </source>
</evidence>
<dbReference type="EMBL" id="VGJX01000165">
    <property type="protein sequence ID" value="MBM3274260.1"/>
    <property type="molecule type" value="Genomic_DNA"/>
</dbReference>
<evidence type="ECO:0000313" key="2">
    <source>
        <dbReference type="Proteomes" id="UP000703893"/>
    </source>
</evidence>
<name>A0A937X4X0_9BACT</name>
<proteinExistence type="predicted"/>
<reference evidence="1 2" key="1">
    <citation type="submission" date="2019-03" db="EMBL/GenBank/DDBJ databases">
        <title>Lake Tanganyika Metagenome-Assembled Genomes (MAGs).</title>
        <authorList>
            <person name="Tran P."/>
        </authorList>
    </citation>
    <scope>NUCLEOTIDE SEQUENCE [LARGE SCALE GENOMIC DNA]</scope>
    <source>
        <strain evidence="1">K_DeepCast_65m_m2_236</strain>
    </source>
</reference>
<dbReference type="SUPFAM" id="SSF55486">
    <property type="entry name" value="Metalloproteases ('zincins'), catalytic domain"/>
    <property type="match status" value="1"/>
</dbReference>